<feature type="transmembrane region" description="Helical" evidence="1">
    <location>
        <begin position="34"/>
        <end position="58"/>
    </location>
</feature>
<feature type="transmembrane region" description="Helical" evidence="1">
    <location>
        <begin position="70"/>
        <end position="88"/>
    </location>
</feature>
<evidence type="ECO:0000313" key="2">
    <source>
        <dbReference type="EMBL" id="QEW37271.1"/>
    </source>
</evidence>
<dbReference type="EMBL" id="CP043529">
    <property type="protein sequence ID" value="QEW37271.1"/>
    <property type="molecule type" value="Genomic_DNA"/>
</dbReference>
<feature type="transmembrane region" description="Helical" evidence="1">
    <location>
        <begin position="303"/>
        <end position="320"/>
    </location>
</feature>
<name>A0A5P3AUE6_PHOVU</name>
<dbReference type="AlphaFoldDB" id="A0A5P3AUE6"/>
<dbReference type="RefSeq" id="WP_118430196.1">
    <property type="nucleotide sequence ID" value="NZ_CAXUEH010000029.1"/>
</dbReference>
<organism evidence="2 3">
    <name type="scientific">Phocaeicola vulgatus</name>
    <name type="common">Bacteroides vulgatus</name>
    <dbReference type="NCBI Taxonomy" id="821"/>
    <lineage>
        <taxon>Bacteria</taxon>
        <taxon>Pseudomonadati</taxon>
        <taxon>Bacteroidota</taxon>
        <taxon>Bacteroidia</taxon>
        <taxon>Bacteroidales</taxon>
        <taxon>Bacteroidaceae</taxon>
        <taxon>Phocaeicola</taxon>
    </lineage>
</organism>
<gene>
    <name evidence="2" type="ORF">VIC01_02855</name>
</gene>
<feature type="transmembrane region" description="Helical" evidence="1">
    <location>
        <begin position="276"/>
        <end position="296"/>
    </location>
</feature>
<proteinExistence type="predicted"/>
<protein>
    <recommendedName>
        <fullName evidence="4">Oligosaccharide repeat unit polymerase</fullName>
    </recommendedName>
</protein>
<keyword evidence="1" id="KW-0812">Transmembrane</keyword>
<keyword evidence="1" id="KW-0472">Membrane</keyword>
<feature type="transmembrane region" description="Helical" evidence="1">
    <location>
        <begin position="326"/>
        <end position="347"/>
    </location>
</feature>
<evidence type="ECO:0000256" key="1">
    <source>
        <dbReference type="SAM" id="Phobius"/>
    </source>
</evidence>
<sequence>MITSTLALSFGWDKAQDSSIYSCRDIDLVKSKNTFLALFLIGLYCAIQSYLQVVAHFLSDQSDIRTNHTYQILLFFMLYFDIGMFYALTYIIRGKKASKIIYFILIISSIYYLYIILMLARRTLVVKLFMSLGILVAMLKPRWQKAIKIIIILFFTTGTIYQASIALIRGNLRDNKEEKEQIDIWENYKQSYISPNLVHGMDLGNAALFIKHAKDNSTYTFGLSFWDDIVTWYFPSFIFGKQGKEDLKLAGTNDKYITSVTHNVTTQTGYYEAFEAFWYLGFILFYIFGYIFGYVWKRIGYSSLYLIVYLCFMFHIPSLASHGFSFVVGQIETFIVFCLPIIGKFIYKKKIIRQRILKQIR</sequence>
<reference evidence="2 3" key="1">
    <citation type="submission" date="2019-09" db="EMBL/GenBank/DDBJ databases">
        <title>Commensal-derived Metabolites Govern Vibrio cholerae Pathogenesis in Host.</title>
        <authorList>
            <person name="Yoon S.S."/>
            <person name="Yoon M.Y."/>
        </authorList>
    </citation>
    <scope>NUCLEOTIDE SEQUENCE [LARGE SCALE GENOMIC DNA]</scope>
    <source>
        <strain evidence="2 3">VIC01</strain>
    </source>
</reference>
<dbReference type="Proteomes" id="UP000326091">
    <property type="component" value="Chromosome"/>
</dbReference>
<evidence type="ECO:0008006" key="4">
    <source>
        <dbReference type="Google" id="ProtNLM"/>
    </source>
</evidence>
<feature type="transmembrane region" description="Helical" evidence="1">
    <location>
        <begin position="100"/>
        <end position="117"/>
    </location>
</feature>
<evidence type="ECO:0000313" key="3">
    <source>
        <dbReference type="Proteomes" id="UP000326091"/>
    </source>
</evidence>
<accession>A0A5P3AUE6</accession>
<keyword evidence="1" id="KW-1133">Transmembrane helix</keyword>
<feature type="transmembrane region" description="Helical" evidence="1">
    <location>
        <begin position="146"/>
        <end position="168"/>
    </location>
</feature>